<protein>
    <recommendedName>
        <fullName evidence="6">NACHT domain-containing protein</fullName>
    </recommendedName>
</protein>
<feature type="domain" description="Azaphilone pigments biosynthesis cluster protein L N-terminal" evidence="2">
    <location>
        <begin position="6"/>
        <end position="97"/>
    </location>
</feature>
<feature type="domain" description="Nephrocystin 3-like N-terminal" evidence="3">
    <location>
        <begin position="251"/>
        <end position="412"/>
    </location>
</feature>
<sequence length="457" mass="51256">MEPLSAIGLAASVTGLISLAIQVSHLLADYSVSIKNMSSGMKMLSEELTSLQHVLKELSDFLHSVDGAGKSSQKSSVLYLAIASCTGDVQEMAVRLKSSKNIVARTMEKLHWPFEEKEVIKFNDRLRKHICICQFSLTMENCMLLSETSDKVATVLKVQKEHSFQLSEIFKGTSAMATVANQYSQTVDQTTLILQMLSYLPNTFAEIENISLCMEDLQISARNEKEARILDWIPAGALHKHDEISARRVAGTGEWLIRHETYRQWQNGASSNKQLWCFGGPGTGKTFLASLVVDNLKKRSKIRNIGVAYFYCDYAVGSAQNFSATILKQVLMQIGSLPPAMLEFYELHRRAGFPRAQVEVIQLAEKLSLCFDAFFIVIDALDKSDLRKQRQEILKVLASLTMSRIRVFVTSRPHDTDIKTALQHALKIEAIADERDIVSYLHEKLDYAPRASTLINE</sequence>
<name>A0A8H7APL4_9EURO</name>
<dbReference type="Pfam" id="PF17111">
    <property type="entry name" value="PigL_N"/>
    <property type="match status" value="1"/>
</dbReference>
<keyword evidence="1" id="KW-0677">Repeat</keyword>
<evidence type="ECO:0000256" key="1">
    <source>
        <dbReference type="ARBA" id="ARBA00022737"/>
    </source>
</evidence>
<dbReference type="SUPFAM" id="SSF52540">
    <property type="entry name" value="P-loop containing nucleoside triphosphate hydrolases"/>
    <property type="match status" value="1"/>
</dbReference>
<accession>A0A8H7APL4</accession>
<dbReference type="InterPro" id="IPR027417">
    <property type="entry name" value="P-loop_NTPase"/>
</dbReference>
<dbReference type="EMBL" id="JAACFV010000007">
    <property type="protein sequence ID" value="KAF7513120.1"/>
    <property type="molecule type" value="Genomic_DNA"/>
</dbReference>
<dbReference type="PANTHER" id="PTHR10039">
    <property type="entry name" value="AMELOGENIN"/>
    <property type="match status" value="1"/>
</dbReference>
<evidence type="ECO:0008006" key="6">
    <source>
        <dbReference type="Google" id="ProtNLM"/>
    </source>
</evidence>
<dbReference type="Proteomes" id="UP000606974">
    <property type="component" value="Unassembled WGS sequence"/>
</dbReference>
<evidence type="ECO:0000313" key="4">
    <source>
        <dbReference type="EMBL" id="KAF7513120.1"/>
    </source>
</evidence>
<dbReference type="InterPro" id="IPR031348">
    <property type="entry name" value="PigL_N"/>
</dbReference>
<comment type="caution">
    <text evidence="4">The sequence shown here is derived from an EMBL/GenBank/DDBJ whole genome shotgun (WGS) entry which is preliminary data.</text>
</comment>
<dbReference type="PANTHER" id="PTHR10039:SF16">
    <property type="entry name" value="GPI INOSITOL-DEACYLASE"/>
    <property type="match status" value="1"/>
</dbReference>
<gene>
    <name evidence="4" type="ORF">GJ744_010516</name>
</gene>
<dbReference type="Pfam" id="PF24883">
    <property type="entry name" value="NPHP3_N"/>
    <property type="match status" value="1"/>
</dbReference>
<evidence type="ECO:0000313" key="5">
    <source>
        <dbReference type="Proteomes" id="UP000606974"/>
    </source>
</evidence>
<dbReference type="Gene3D" id="3.40.50.300">
    <property type="entry name" value="P-loop containing nucleotide triphosphate hydrolases"/>
    <property type="match status" value="1"/>
</dbReference>
<evidence type="ECO:0000259" key="2">
    <source>
        <dbReference type="Pfam" id="PF17111"/>
    </source>
</evidence>
<reference evidence="4" key="1">
    <citation type="submission" date="2020-02" db="EMBL/GenBank/DDBJ databases">
        <authorList>
            <person name="Palmer J.M."/>
        </authorList>
    </citation>
    <scope>NUCLEOTIDE SEQUENCE</scope>
    <source>
        <strain evidence="4">EPUS1.4</strain>
        <tissue evidence="4">Thallus</tissue>
    </source>
</reference>
<dbReference type="OrthoDB" id="426293at2759"/>
<proteinExistence type="predicted"/>
<dbReference type="AlphaFoldDB" id="A0A8H7APL4"/>
<organism evidence="4 5">
    <name type="scientific">Endocarpon pusillum</name>
    <dbReference type="NCBI Taxonomy" id="364733"/>
    <lineage>
        <taxon>Eukaryota</taxon>
        <taxon>Fungi</taxon>
        <taxon>Dikarya</taxon>
        <taxon>Ascomycota</taxon>
        <taxon>Pezizomycotina</taxon>
        <taxon>Eurotiomycetes</taxon>
        <taxon>Chaetothyriomycetidae</taxon>
        <taxon>Verrucariales</taxon>
        <taxon>Verrucariaceae</taxon>
        <taxon>Endocarpon</taxon>
    </lineage>
</organism>
<keyword evidence="5" id="KW-1185">Reference proteome</keyword>
<evidence type="ECO:0000259" key="3">
    <source>
        <dbReference type="Pfam" id="PF24883"/>
    </source>
</evidence>
<dbReference type="InterPro" id="IPR056884">
    <property type="entry name" value="NPHP3-like_N"/>
</dbReference>